<dbReference type="GO" id="GO:0005669">
    <property type="term" value="C:transcription factor TFIID complex"/>
    <property type="evidence" value="ECO:0007669"/>
    <property type="project" value="InterPro"/>
</dbReference>
<proteinExistence type="inferred from homology"/>
<dbReference type="InterPro" id="IPR009072">
    <property type="entry name" value="Histone-fold"/>
</dbReference>
<evidence type="ECO:0000256" key="2">
    <source>
        <dbReference type="ARBA" id="ARBA00008767"/>
    </source>
</evidence>
<dbReference type="STRING" id="1590841.A0A2R6RKG2"/>
<dbReference type="Gramene" id="PSS30519">
    <property type="protein sequence ID" value="PSS30519"/>
    <property type="gene ID" value="CEY00_Acc05805"/>
</dbReference>
<accession>A0A2R6RKG2</accession>
<evidence type="ECO:0000256" key="7">
    <source>
        <dbReference type="SAM" id="MobiDB-lite"/>
    </source>
</evidence>
<dbReference type="OrthoDB" id="436852at2759"/>
<dbReference type="OMA" id="WFAMEDE"/>
<gene>
    <name evidence="9" type="ORF">CEY00_Acc05805</name>
</gene>
<keyword evidence="4" id="KW-0805">Transcription regulation</keyword>
<dbReference type="InterPro" id="IPR019473">
    <property type="entry name" value="TFIID_su8_C"/>
</dbReference>
<dbReference type="Gene3D" id="1.10.20.10">
    <property type="entry name" value="Histone, subunit A"/>
    <property type="match status" value="1"/>
</dbReference>
<dbReference type="Proteomes" id="UP000241394">
    <property type="component" value="Chromosome LG5"/>
</dbReference>
<dbReference type="Pfam" id="PF10406">
    <property type="entry name" value="TAF8_C"/>
    <property type="match status" value="1"/>
</dbReference>
<dbReference type="SMART" id="SM00576">
    <property type="entry name" value="BTP"/>
    <property type="match status" value="1"/>
</dbReference>
<organism evidence="9 10">
    <name type="scientific">Actinidia chinensis var. chinensis</name>
    <name type="common">Chinese soft-hair kiwi</name>
    <dbReference type="NCBI Taxonomy" id="1590841"/>
    <lineage>
        <taxon>Eukaryota</taxon>
        <taxon>Viridiplantae</taxon>
        <taxon>Streptophyta</taxon>
        <taxon>Embryophyta</taxon>
        <taxon>Tracheophyta</taxon>
        <taxon>Spermatophyta</taxon>
        <taxon>Magnoliopsida</taxon>
        <taxon>eudicotyledons</taxon>
        <taxon>Gunneridae</taxon>
        <taxon>Pentapetalae</taxon>
        <taxon>asterids</taxon>
        <taxon>Ericales</taxon>
        <taxon>Actinidiaceae</taxon>
        <taxon>Actinidia</taxon>
    </lineage>
</organism>
<dbReference type="GO" id="GO:0046982">
    <property type="term" value="F:protein heterodimerization activity"/>
    <property type="evidence" value="ECO:0007669"/>
    <property type="project" value="InterPro"/>
</dbReference>
<dbReference type="InParanoid" id="A0A2R6RKG2"/>
<dbReference type="Pfam" id="PF07524">
    <property type="entry name" value="Bromo_TP"/>
    <property type="match status" value="1"/>
</dbReference>
<keyword evidence="10" id="KW-1185">Reference proteome</keyword>
<dbReference type="FunCoup" id="A0A2R6RKG2">
    <property type="interactions" value="3950"/>
</dbReference>
<dbReference type="InterPro" id="IPR037818">
    <property type="entry name" value="TAF8"/>
</dbReference>
<evidence type="ECO:0000256" key="4">
    <source>
        <dbReference type="ARBA" id="ARBA00023015"/>
    </source>
</evidence>
<keyword evidence="5" id="KW-0804">Transcription</keyword>
<keyword evidence="6" id="KW-0539">Nucleus</keyword>
<keyword evidence="9" id="KW-0648">Protein biosynthesis</keyword>
<protein>
    <recommendedName>
        <fullName evidence="3">Transcription initiation factor TFIID subunit 8</fullName>
    </recommendedName>
</protein>
<reference evidence="10" key="2">
    <citation type="journal article" date="2018" name="BMC Genomics">
        <title>A manually annotated Actinidia chinensis var. chinensis (kiwifruit) genome highlights the challenges associated with draft genomes and gene prediction in plants.</title>
        <authorList>
            <person name="Pilkington S.M."/>
            <person name="Crowhurst R."/>
            <person name="Hilario E."/>
            <person name="Nardozza S."/>
            <person name="Fraser L."/>
            <person name="Peng Y."/>
            <person name="Gunaseelan K."/>
            <person name="Simpson R."/>
            <person name="Tahir J."/>
            <person name="Deroles S.C."/>
            <person name="Templeton K."/>
            <person name="Luo Z."/>
            <person name="Davy M."/>
            <person name="Cheng C."/>
            <person name="McNeilage M."/>
            <person name="Scaglione D."/>
            <person name="Liu Y."/>
            <person name="Zhang Q."/>
            <person name="Datson P."/>
            <person name="De Silva N."/>
            <person name="Gardiner S.E."/>
            <person name="Bassett H."/>
            <person name="Chagne D."/>
            <person name="McCallum J."/>
            <person name="Dzierzon H."/>
            <person name="Deng C."/>
            <person name="Wang Y.Y."/>
            <person name="Barron L."/>
            <person name="Manako K."/>
            <person name="Bowen J."/>
            <person name="Foster T.M."/>
            <person name="Erridge Z.A."/>
            <person name="Tiffin H."/>
            <person name="Waite C.N."/>
            <person name="Davies K.M."/>
            <person name="Grierson E.P."/>
            <person name="Laing W.A."/>
            <person name="Kirk R."/>
            <person name="Chen X."/>
            <person name="Wood M."/>
            <person name="Montefiori M."/>
            <person name="Brummell D.A."/>
            <person name="Schwinn K.E."/>
            <person name="Catanach A."/>
            <person name="Fullerton C."/>
            <person name="Li D."/>
            <person name="Meiyalaghan S."/>
            <person name="Nieuwenhuizen N."/>
            <person name="Read N."/>
            <person name="Prakash R."/>
            <person name="Hunter D."/>
            <person name="Zhang H."/>
            <person name="McKenzie M."/>
            <person name="Knabel M."/>
            <person name="Harris A."/>
            <person name="Allan A.C."/>
            <person name="Gleave A."/>
            <person name="Chen A."/>
            <person name="Janssen B.J."/>
            <person name="Plunkett B."/>
            <person name="Ampomah-Dwamena C."/>
            <person name="Voogd C."/>
            <person name="Leif D."/>
            <person name="Lafferty D."/>
            <person name="Souleyre E.J.F."/>
            <person name="Varkonyi-Gasic E."/>
            <person name="Gambi F."/>
            <person name="Hanley J."/>
            <person name="Yao J.L."/>
            <person name="Cheung J."/>
            <person name="David K.M."/>
            <person name="Warren B."/>
            <person name="Marsh K."/>
            <person name="Snowden K.C."/>
            <person name="Lin-Wang K."/>
            <person name="Brian L."/>
            <person name="Martinez-Sanchez M."/>
            <person name="Wang M."/>
            <person name="Ileperuma N."/>
            <person name="Macnee N."/>
            <person name="Campin R."/>
            <person name="McAtee P."/>
            <person name="Drummond R.S.M."/>
            <person name="Espley R.V."/>
            <person name="Ireland H.S."/>
            <person name="Wu R."/>
            <person name="Atkinson R.G."/>
            <person name="Karunairetnam S."/>
            <person name="Bulley S."/>
            <person name="Chunkath S."/>
            <person name="Hanley Z."/>
            <person name="Storey R."/>
            <person name="Thrimawithana A.H."/>
            <person name="Thomson S."/>
            <person name="David C."/>
            <person name="Testolin R."/>
            <person name="Huang H."/>
            <person name="Hellens R.P."/>
            <person name="Schaffer R.J."/>
        </authorList>
    </citation>
    <scope>NUCLEOTIDE SEQUENCE [LARGE SCALE GENOMIC DNA]</scope>
    <source>
        <strain evidence="10">cv. Red5</strain>
    </source>
</reference>
<keyword evidence="9" id="KW-0396">Initiation factor</keyword>
<sequence>MNDGGGESGREHDDRKRKKKSRTDDFAQSIAKIAVAQVCESAGFQIFQQSALNTLSDVAVRYIREIGNTANIYANLGGRTESNVFDIIQGLEDLGSSQGFSGASDINHCLVGSGTVGEIIQYVGHVEEIPFAYSIPGFPVIKDRKLAPSFAQVGETSPDDHIPSWLPAFPDPQTYLYSPSCDEREVETGVDKIAPGEEQGKVERSLLNLQQQLACNGSEGPAAFDSGDAAKAKEAAASNPFLAAPLRFGEKAEPSVVLQPRLSDEAAAKSNGLLQNHVSVFETFAPAIEAMKSTLCDSEEGGKKVLLNTRSTVQFKVGIGKKSLGTSMSLQNEGIDKINSWFGDNNEKDDKKRRAEQILKESMESTQELAQL</sequence>
<evidence type="ECO:0000256" key="5">
    <source>
        <dbReference type="ARBA" id="ARBA00023163"/>
    </source>
</evidence>
<dbReference type="GO" id="GO:0003743">
    <property type="term" value="F:translation initiation factor activity"/>
    <property type="evidence" value="ECO:0007669"/>
    <property type="project" value="UniProtKB-KW"/>
</dbReference>
<evidence type="ECO:0000256" key="3">
    <source>
        <dbReference type="ARBA" id="ARBA00017307"/>
    </source>
</evidence>
<evidence type="ECO:0000313" key="10">
    <source>
        <dbReference type="Proteomes" id="UP000241394"/>
    </source>
</evidence>
<comment type="caution">
    <text evidence="9">The sequence shown here is derived from an EMBL/GenBank/DDBJ whole genome shotgun (WGS) entry which is preliminary data.</text>
</comment>
<comment type="similarity">
    <text evidence="2">Belongs to the TAF8 family.</text>
</comment>
<dbReference type="PANTHER" id="PTHR46338:SF19">
    <property type="entry name" value="TRANSCRIPTION INITIATION FACTOR TFIID SUBUNIT 8"/>
    <property type="match status" value="1"/>
</dbReference>
<feature type="region of interest" description="Disordered" evidence="7">
    <location>
        <begin position="1"/>
        <end position="23"/>
    </location>
</feature>
<dbReference type="AlphaFoldDB" id="A0A2R6RKG2"/>
<reference evidence="9 10" key="1">
    <citation type="submission" date="2017-07" db="EMBL/GenBank/DDBJ databases">
        <title>An improved, manually edited Actinidia chinensis var. chinensis (kiwifruit) genome highlights the challenges associated with draft genomes and gene prediction in plants.</title>
        <authorList>
            <person name="Pilkington S."/>
            <person name="Crowhurst R."/>
            <person name="Hilario E."/>
            <person name="Nardozza S."/>
            <person name="Fraser L."/>
            <person name="Peng Y."/>
            <person name="Gunaseelan K."/>
            <person name="Simpson R."/>
            <person name="Tahir J."/>
            <person name="Deroles S."/>
            <person name="Templeton K."/>
            <person name="Luo Z."/>
            <person name="Davy M."/>
            <person name="Cheng C."/>
            <person name="Mcneilage M."/>
            <person name="Scaglione D."/>
            <person name="Liu Y."/>
            <person name="Zhang Q."/>
            <person name="Datson P."/>
            <person name="De Silva N."/>
            <person name="Gardiner S."/>
            <person name="Bassett H."/>
            <person name="Chagne D."/>
            <person name="Mccallum J."/>
            <person name="Dzierzon H."/>
            <person name="Deng C."/>
            <person name="Wang Y.-Y."/>
            <person name="Barron N."/>
            <person name="Manako K."/>
            <person name="Bowen J."/>
            <person name="Foster T."/>
            <person name="Erridge Z."/>
            <person name="Tiffin H."/>
            <person name="Waite C."/>
            <person name="Davies K."/>
            <person name="Grierson E."/>
            <person name="Laing W."/>
            <person name="Kirk R."/>
            <person name="Chen X."/>
            <person name="Wood M."/>
            <person name="Montefiori M."/>
            <person name="Brummell D."/>
            <person name="Schwinn K."/>
            <person name="Catanach A."/>
            <person name="Fullerton C."/>
            <person name="Li D."/>
            <person name="Meiyalaghan S."/>
            <person name="Nieuwenhuizen N."/>
            <person name="Read N."/>
            <person name="Prakash R."/>
            <person name="Hunter D."/>
            <person name="Zhang H."/>
            <person name="Mckenzie M."/>
            <person name="Knabel M."/>
            <person name="Harris A."/>
            <person name="Allan A."/>
            <person name="Chen A."/>
            <person name="Janssen B."/>
            <person name="Plunkett B."/>
            <person name="Dwamena C."/>
            <person name="Voogd C."/>
            <person name="Leif D."/>
            <person name="Lafferty D."/>
            <person name="Souleyre E."/>
            <person name="Varkonyi-Gasic E."/>
            <person name="Gambi F."/>
            <person name="Hanley J."/>
            <person name="Yao J.-L."/>
            <person name="Cheung J."/>
            <person name="David K."/>
            <person name="Warren B."/>
            <person name="Marsh K."/>
            <person name="Snowden K."/>
            <person name="Lin-Wang K."/>
            <person name="Brian L."/>
            <person name="Martinez-Sanchez M."/>
            <person name="Wang M."/>
            <person name="Ileperuma N."/>
            <person name="Macnee N."/>
            <person name="Campin R."/>
            <person name="Mcatee P."/>
            <person name="Drummond R."/>
            <person name="Espley R."/>
            <person name="Ireland H."/>
            <person name="Wu R."/>
            <person name="Atkinson R."/>
            <person name="Karunairetnam S."/>
            <person name="Bulley S."/>
            <person name="Chunkath S."/>
            <person name="Hanley Z."/>
            <person name="Storey R."/>
            <person name="Thrimawithana A."/>
            <person name="Thomson S."/>
            <person name="David C."/>
            <person name="Testolin R."/>
        </authorList>
    </citation>
    <scope>NUCLEOTIDE SEQUENCE [LARGE SCALE GENOMIC DNA]</scope>
    <source>
        <strain evidence="10">cv. Red5</strain>
        <tissue evidence="9">Young leaf</tissue>
    </source>
</reference>
<dbReference type="CDD" id="cd08049">
    <property type="entry name" value="TAF8"/>
    <property type="match status" value="1"/>
</dbReference>
<feature type="domain" description="Bromodomain associated" evidence="8">
    <location>
        <begin position="24"/>
        <end position="100"/>
    </location>
</feature>
<evidence type="ECO:0000256" key="6">
    <source>
        <dbReference type="ARBA" id="ARBA00023242"/>
    </source>
</evidence>
<dbReference type="EMBL" id="NKQK01000005">
    <property type="protein sequence ID" value="PSS30519.1"/>
    <property type="molecule type" value="Genomic_DNA"/>
</dbReference>
<evidence type="ECO:0000313" key="9">
    <source>
        <dbReference type="EMBL" id="PSS30519.1"/>
    </source>
</evidence>
<comment type="subcellular location">
    <subcellularLocation>
        <location evidence="1">Nucleus</location>
    </subcellularLocation>
</comment>
<evidence type="ECO:0000259" key="8">
    <source>
        <dbReference type="SMART" id="SM00576"/>
    </source>
</evidence>
<name>A0A2R6RKG2_ACTCC</name>
<dbReference type="PANTHER" id="PTHR46338">
    <property type="entry name" value="TRANSCRIPTION INITIATION FACTOR TFIID SUBUNIT 8"/>
    <property type="match status" value="1"/>
</dbReference>
<evidence type="ECO:0000256" key="1">
    <source>
        <dbReference type="ARBA" id="ARBA00004123"/>
    </source>
</evidence>
<dbReference type="InterPro" id="IPR006565">
    <property type="entry name" value="BTP"/>
</dbReference>